<feature type="domain" description="HTH tetR-type" evidence="6">
    <location>
        <begin position="26"/>
        <end position="86"/>
    </location>
</feature>
<organism evidence="7 8">
    <name type="scientific">Streptosporangium roseum (strain ATCC 12428 / DSM 43021 / JCM 3005 / KCTC 9067 / NCIMB 10171 / NRRL 2505 / NI 9100)</name>
    <dbReference type="NCBI Taxonomy" id="479432"/>
    <lineage>
        <taxon>Bacteria</taxon>
        <taxon>Bacillati</taxon>
        <taxon>Actinomycetota</taxon>
        <taxon>Actinomycetes</taxon>
        <taxon>Streptosporangiales</taxon>
        <taxon>Streptosporangiaceae</taxon>
        <taxon>Streptosporangium</taxon>
    </lineage>
</organism>
<name>D2B1R6_STRRD</name>
<dbReference type="EMBL" id="CP001814">
    <property type="protein sequence ID" value="ACZ87368.1"/>
    <property type="molecule type" value="Genomic_DNA"/>
</dbReference>
<keyword evidence="3" id="KW-0804">Transcription</keyword>
<evidence type="ECO:0000256" key="3">
    <source>
        <dbReference type="ARBA" id="ARBA00023163"/>
    </source>
</evidence>
<dbReference type="KEGG" id="sro:Sros_4502"/>
<dbReference type="InterPro" id="IPR036271">
    <property type="entry name" value="Tet_transcr_reg_TetR-rel_C_sf"/>
</dbReference>
<feature type="region of interest" description="Disordered" evidence="5">
    <location>
        <begin position="1"/>
        <end position="27"/>
    </location>
</feature>
<keyword evidence="1" id="KW-0805">Transcription regulation</keyword>
<dbReference type="InterPro" id="IPR009057">
    <property type="entry name" value="Homeodomain-like_sf"/>
</dbReference>
<feature type="compositionally biased region" description="Pro residues" evidence="5">
    <location>
        <begin position="1"/>
        <end position="16"/>
    </location>
</feature>
<gene>
    <name evidence="7" type="ordered locus">Sros_4502</name>
</gene>
<dbReference type="STRING" id="479432.Sros_4502"/>
<dbReference type="SUPFAM" id="SSF46689">
    <property type="entry name" value="Homeodomain-like"/>
    <property type="match status" value="1"/>
</dbReference>
<sequence>MTPTVPPPEGSPSAPPPRRRPGGRTGRIRTQVLDAVRAELGERGYDELTLDAVAARAGVHRATVYRRWRDVGGLLADVFEAASDDDWQPQDTGSLQGDLAALNHENQAALTARPPIAAALIAASFRSEEAARGVRRLWEDRYARCEVIVSRAVRRGELPPHTDARRLLIAATAPLYHQLVLLRTPPDPHLPDHAARTAALAASAGAFATPDPEKLLLPDASGRDVSVGGVAAPASGAATDDHPSDQPGR</sequence>
<proteinExistence type="predicted"/>
<reference evidence="7 8" key="1">
    <citation type="journal article" date="2010" name="Stand. Genomic Sci.">
        <title>Complete genome sequence of Streptosporangium roseum type strain (NI 9100).</title>
        <authorList>
            <person name="Nolan M."/>
            <person name="Sikorski J."/>
            <person name="Jando M."/>
            <person name="Lucas S."/>
            <person name="Lapidus A."/>
            <person name="Glavina Del Rio T."/>
            <person name="Chen F."/>
            <person name="Tice H."/>
            <person name="Pitluck S."/>
            <person name="Cheng J.F."/>
            <person name="Chertkov O."/>
            <person name="Sims D."/>
            <person name="Meincke L."/>
            <person name="Brettin T."/>
            <person name="Han C."/>
            <person name="Detter J.C."/>
            <person name="Bruce D."/>
            <person name="Goodwin L."/>
            <person name="Land M."/>
            <person name="Hauser L."/>
            <person name="Chang Y.J."/>
            <person name="Jeffries C.D."/>
            <person name="Ivanova N."/>
            <person name="Mavromatis K."/>
            <person name="Mikhailova N."/>
            <person name="Chen A."/>
            <person name="Palaniappan K."/>
            <person name="Chain P."/>
            <person name="Rohde M."/>
            <person name="Goker M."/>
            <person name="Bristow J."/>
            <person name="Eisen J.A."/>
            <person name="Markowitz V."/>
            <person name="Hugenholtz P."/>
            <person name="Kyrpides N.C."/>
            <person name="Klenk H.P."/>
        </authorList>
    </citation>
    <scope>NUCLEOTIDE SEQUENCE [LARGE SCALE GENOMIC DNA]</scope>
    <source>
        <strain evidence="8">ATCC 12428 / DSM 43021 / JCM 3005 / NI 9100</strain>
    </source>
</reference>
<dbReference type="InterPro" id="IPR011075">
    <property type="entry name" value="TetR_C"/>
</dbReference>
<dbReference type="GO" id="GO:0000976">
    <property type="term" value="F:transcription cis-regulatory region binding"/>
    <property type="evidence" value="ECO:0007669"/>
    <property type="project" value="TreeGrafter"/>
</dbReference>
<dbReference type="PANTHER" id="PTHR30055:SF148">
    <property type="entry name" value="TETR-FAMILY TRANSCRIPTIONAL REGULATOR"/>
    <property type="match status" value="1"/>
</dbReference>
<evidence type="ECO:0000256" key="5">
    <source>
        <dbReference type="SAM" id="MobiDB-lite"/>
    </source>
</evidence>
<dbReference type="Proteomes" id="UP000002029">
    <property type="component" value="Chromosome"/>
</dbReference>
<dbReference type="HOGENOM" id="CLU_069356_25_2_11"/>
<dbReference type="OrthoDB" id="9796019at2"/>
<dbReference type="InterPro" id="IPR001647">
    <property type="entry name" value="HTH_TetR"/>
</dbReference>
<evidence type="ECO:0000256" key="1">
    <source>
        <dbReference type="ARBA" id="ARBA00023015"/>
    </source>
</evidence>
<dbReference type="Pfam" id="PF16859">
    <property type="entry name" value="TetR_C_11"/>
    <property type="match status" value="1"/>
</dbReference>
<dbReference type="eggNOG" id="COG1309">
    <property type="taxonomic scope" value="Bacteria"/>
</dbReference>
<dbReference type="Pfam" id="PF00440">
    <property type="entry name" value="TetR_N"/>
    <property type="match status" value="1"/>
</dbReference>
<evidence type="ECO:0000256" key="2">
    <source>
        <dbReference type="ARBA" id="ARBA00023125"/>
    </source>
</evidence>
<evidence type="ECO:0000313" key="8">
    <source>
        <dbReference type="Proteomes" id="UP000002029"/>
    </source>
</evidence>
<accession>D2B1R6</accession>
<dbReference type="Gene3D" id="1.10.357.10">
    <property type="entry name" value="Tetracycline Repressor, domain 2"/>
    <property type="match status" value="1"/>
</dbReference>
<evidence type="ECO:0000256" key="4">
    <source>
        <dbReference type="PROSITE-ProRule" id="PRU00335"/>
    </source>
</evidence>
<feature type="region of interest" description="Disordered" evidence="5">
    <location>
        <begin position="210"/>
        <end position="249"/>
    </location>
</feature>
<evidence type="ECO:0000259" key="6">
    <source>
        <dbReference type="PROSITE" id="PS50977"/>
    </source>
</evidence>
<evidence type="ECO:0000313" key="7">
    <source>
        <dbReference type="EMBL" id="ACZ87368.1"/>
    </source>
</evidence>
<dbReference type="Gene3D" id="1.10.10.60">
    <property type="entry name" value="Homeodomain-like"/>
    <property type="match status" value="1"/>
</dbReference>
<feature type="compositionally biased region" description="Low complexity" evidence="5">
    <location>
        <begin position="225"/>
        <end position="238"/>
    </location>
</feature>
<dbReference type="RefSeq" id="WP_012891110.1">
    <property type="nucleotide sequence ID" value="NC_013595.1"/>
</dbReference>
<feature type="DNA-binding region" description="H-T-H motif" evidence="4">
    <location>
        <begin position="49"/>
        <end position="68"/>
    </location>
</feature>
<dbReference type="PANTHER" id="PTHR30055">
    <property type="entry name" value="HTH-TYPE TRANSCRIPTIONAL REGULATOR RUTR"/>
    <property type="match status" value="1"/>
</dbReference>
<protein>
    <submittedName>
        <fullName evidence="7">Transcriptional regulator, TetR family</fullName>
    </submittedName>
</protein>
<keyword evidence="8" id="KW-1185">Reference proteome</keyword>
<dbReference type="PROSITE" id="PS50977">
    <property type="entry name" value="HTH_TETR_2"/>
    <property type="match status" value="1"/>
</dbReference>
<dbReference type="InterPro" id="IPR050109">
    <property type="entry name" value="HTH-type_TetR-like_transc_reg"/>
</dbReference>
<dbReference type="AlphaFoldDB" id="D2B1R6"/>
<feature type="compositionally biased region" description="Basic and acidic residues" evidence="5">
    <location>
        <begin position="239"/>
        <end position="249"/>
    </location>
</feature>
<dbReference type="SUPFAM" id="SSF48498">
    <property type="entry name" value="Tetracyclin repressor-like, C-terminal domain"/>
    <property type="match status" value="1"/>
</dbReference>
<dbReference type="GO" id="GO:0003700">
    <property type="term" value="F:DNA-binding transcription factor activity"/>
    <property type="evidence" value="ECO:0007669"/>
    <property type="project" value="TreeGrafter"/>
</dbReference>
<keyword evidence="2 4" id="KW-0238">DNA-binding</keyword>